<evidence type="ECO:0000313" key="2">
    <source>
        <dbReference type="Proteomes" id="UP000605990"/>
    </source>
</evidence>
<gene>
    <name evidence="1" type="ORF">H8R27_14070</name>
</gene>
<comment type="caution">
    <text evidence="1">The sequence shown here is derived from an EMBL/GenBank/DDBJ whole genome shotgun (WGS) entry which is preliminary data.</text>
</comment>
<proteinExistence type="predicted"/>
<protein>
    <recommendedName>
        <fullName evidence="3">DUF3244 domain-containing protein</fullName>
    </recommendedName>
</protein>
<evidence type="ECO:0000313" key="1">
    <source>
        <dbReference type="EMBL" id="MBC5836017.1"/>
    </source>
</evidence>
<evidence type="ECO:0008006" key="3">
    <source>
        <dbReference type="Google" id="ProtNLM"/>
    </source>
</evidence>
<dbReference type="EMBL" id="JACRUN010000010">
    <property type="protein sequence ID" value="MBC5836017.1"/>
    <property type="molecule type" value="Genomic_DNA"/>
</dbReference>
<accession>A0ABR7J205</accession>
<dbReference type="Proteomes" id="UP000605990">
    <property type="component" value="Unassembled WGS sequence"/>
</dbReference>
<name>A0ABR7J205_9FLAO</name>
<dbReference type="RefSeq" id="WP_166131018.1">
    <property type="nucleotide sequence ID" value="NZ_JAANOQ010000009.1"/>
</dbReference>
<sequence>MKFHLIILFTILSFQYSISQVHEELGVKFTLKDSEVIVENIDKKFKEFKIIEIDTTSFTIIELSINYQIEGSFVKSHILYTKNGNVVIEIISDKLKKKIIFKRK</sequence>
<organism evidence="1 2">
    <name type="scientific">Flavobacterium bernardetii</name>
    <dbReference type="NCBI Taxonomy" id="2813823"/>
    <lineage>
        <taxon>Bacteria</taxon>
        <taxon>Pseudomonadati</taxon>
        <taxon>Bacteroidota</taxon>
        <taxon>Flavobacteriia</taxon>
        <taxon>Flavobacteriales</taxon>
        <taxon>Flavobacteriaceae</taxon>
        <taxon>Flavobacterium</taxon>
    </lineage>
</organism>
<keyword evidence="2" id="KW-1185">Reference proteome</keyword>
<reference evidence="1 2" key="1">
    <citation type="submission" date="2020-08" db="EMBL/GenBank/DDBJ databases">
        <title>Description of novel Flavobacterium F-408 isolate.</title>
        <authorList>
            <person name="Saticioglu I.B."/>
            <person name="Duman M."/>
            <person name="Altun S."/>
        </authorList>
    </citation>
    <scope>NUCLEOTIDE SEQUENCE [LARGE SCALE GENOMIC DNA]</scope>
    <source>
        <strain evidence="1 2">F-408</strain>
    </source>
</reference>